<dbReference type="Proteomes" id="UP000429607">
    <property type="component" value="Unassembled WGS sequence"/>
</dbReference>
<feature type="compositionally biased region" description="Pro residues" evidence="2">
    <location>
        <begin position="206"/>
        <end position="217"/>
    </location>
</feature>
<feature type="compositionally biased region" description="Acidic residues" evidence="2">
    <location>
        <begin position="254"/>
        <end position="265"/>
    </location>
</feature>
<reference evidence="3 4" key="1">
    <citation type="submission" date="2018-09" db="EMBL/GenBank/DDBJ databases">
        <title>Genomic investigation of the strawberry pathogen Phytophthora fragariae indicates pathogenicity is determined by transcriptional variation in three key races.</title>
        <authorList>
            <person name="Adams T.M."/>
            <person name="Armitage A.D."/>
            <person name="Sobczyk M.K."/>
            <person name="Bates H.J."/>
            <person name="Dunwell J.M."/>
            <person name="Nellist C.F."/>
            <person name="Harrison R.J."/>
        </authorList>
    </citation>
    <scope>NUCLEOTIDE SEQUENCE [LARGE SCALE GENOMIC DNA]</scope>
    <source>
        <strain evidence="3 4">SCRP249</strain>
    </source>
</reference>
<protein>
    <submittedName>
        <fullName evidence="3">Uncharacterized protein</fullName>
    </submittedName>
</protein>
<feature type="compositionally biased region" description="Pro residues" evidence="2">
    <location>
        <begin position="224"/>
        <end position="233"/>
    </location>
</feature>
<evidence type="ECO:0000256" key="1">
    <source>
        <dbReference type="SAM" id="Coils"/>
    </source>
</evidence>
<dbReference type="EMBL" id="QXFV01006846">
    <property type="protein sequence ID" value="KAE8960297.1"/>
    <property type="molecule type" value="Genomic_DNA"/>
</dbReference>
<accession>A0A6A3GTH2</accession>
<sequence>MTRRALMLKMHVYEDGLRQLMKAERAVAKEQLVMKKNEAKMMKAQEDILSHVEKDGVVAMVFSLTKCVEELSQKVDGFSSQVVTDIIDQAGKIKQTIKKKKREAKLASPSPKRPHEQDSTKIAKRVRVESPASSDADAETKPPAPPAAKTTATKAVVTAAAKAAAMTAVKAAVTKAAMQEAPKSPAPPAVPAVPKSPAPKLTAPFAAPPAAPKPPAPKLTAPFAAPPAAPKSPAPSAATAAPKPPAPPAAEATTQDEDGSALEDDHETKRSNPGPSLKAAYKEIKLKKDDFEKADREYKAAKEKLAMNKKALQQANDGEKKSQQARVEANETLVETAYKTWWGEIHLYTIARMAKAADDALGAAREAVKKRERCARALKREEKNPSKSAASLAAAQAEFEAAKVEEEDALELKEVLVNLCSP</sequence>
<comment type="caution">
    <text evidence="3">The sequence shown here is derived from an EMBL/GenBank/DDBJ whole genome shotgun (WGS) entry which is preliminary data.</text>
</comment>
<feature type="region of interest" description="Disordered" evidence="2">
    <location>
        <begin position="182"/>
        <end position="281"/>
    </location>
</feature>
<name>A0A6A3GTH2_9STRA</name>
<evidence type="ECO:0000256" key="2">
    <source>
        <dbReference type="SAM" id="MobiDB-lite"/>
    </source>
</evidence>
<dbReference type="AlphaFoldDB" id="A0A6A3GTH2"/>
<feature type="compositionally biased region" description="Pro residues" evidence="2">
    <location>
        <begin position="184"/>
        <end position="197"/>
    </location>
</feature>
<evidence type="ECO:0000313" key="3">
    <source>
        <dbReference type="EMBL" id="KAE8960297.1"/>
    </source>
</evidence>
<organism evidence="3 4">
    <name type="scientific">Phytophthora rubi</name>
    <dbReference type="NCBI Taxonomy" id="129364"/>
    <lineage>
        <taxon>Eukaryota</taxon>
        <taxon>Sar</taxon>
        <taxon>Stramenopiles</taxon>
        <taxon>Oomycota</taxon>
        <taxon>Peronosporomycetes</taxon>
        <taxon>Peronosporales</taxon>
        <taxon>Peronosporaceae</taxon>
        <taxon>Phytophthora</taxon>
    </lineage>
</organism>
<gene>
    <name evidence="3" type="ORF">PR001_g30427</name>
</gene>
<feature type="coiled-coil region" evidence="1">
    <location>
        <begin position="364"/>
        <end position="412"/>
    </location>
</feature>
<proteinExistence type="predicted"/>
<feature type="region of interest" description="Disordered" evidence="2">
    <location>
        <begin position="98"/>
        <end position="150"/>
    </location>
</feature>
<evidence type="ECO:0000313" key="4">
    <source>
        <dbReference type="Proteomes" id="UP000429607"/>
    </source>
</evidence>
<keyword evidence="1" id="KW-0175">Coiled coil</keyword>